<dbReference type="Proteomes" id="UP000245206">
    <property type="component" value="Unassembled WGS sequence"/>
</dbReference>
<comment type="caution">
    <text evidence="10">The sequence shown here is derived from an EMBL/GenBank/DDBJ whole genome shotgun (WGS) entry which is preliminary data.</text>
</comment>
<evidence type="ECO:0000256" key="4">
    <source>
        <dbReference type="ARBA" id="ARBA00022438"/>
    </source>
</evidence>
<feature type="active site" evidence="8">
    <location>
        <position position="343"/>
    </location>
</feature>
<dbReference type="EC" id="3.4.11.1" evidence="8"/>
<dbReference type="CDD" id="cd00433">
    <property type="entry name" value="Peptidase_M17"/>
    <property type="match status" value="1"/>
</dbReference>
<dbReference type="OrthoDB" id="9809354at2"/>
<evidence type="ECO:0000313" key="11">
    <source>
        <dbReference type="Proteomes" id="UP000245206"/>
    </source>
</evidence>
<dbReference type="AlphaFoldDB" id="A0A2P2DEE8"/>
<dbReference type="GO" id="GO:0005737">
    <property type="term" value="C:cytoplasm"/>
    <property type="evidence" value="ECO:0007669"/>
    <property type="project" value="UniProtKB-SubCell"/>
</dbReference>
<comment type="catalytic activity">
    <reaction evidence="1 8">
        <text>Release of an N-terminal amino acid, Xaa-|-Yaa-, in which Xaa is preferably Leu, but may be other amino acids including Pro although not Arg or Lys, and Yaa may be Pro. Amino acid amides and methyl esters are also readily hydrolyzed, but rates on arylamides are exceedingly low.</text>
        <dbReference type="EC" id="3.4.11.1"/>
    </reaction>
</comment>
<dbReference type="InterPro" id="IPR000819">
    <property type="entry name" value="Peptidase_M17_C"/>
</dbReference>
<dbReference type="NCBIfam" id="NF002074">
    <property type="entry name" value="PRK00913.1-4"/>
    <property type="match status" value="1"/>
</dbReference>
<dbReference type="InterPro" id="IPR023042">
    <property type="entry name" value="Peptidase_M17_leu_NH2_pept"/>
</dbReference>
<keyword evidence="7 8" id="KW-0464">Manganese</keyword>
<evidence type="ECO:0000256" key="3">
    <source>
        <dbReference type="ARBA" id="ARBA00009528"/>
    </source>
</evidence>
<dbReference type="InterPro" id="IPR043472">
    <property type="entry name" value="Macro_dom-like"/>
</dbReference>
<evidence type="ECO:0000256" key="8">
    <source>
        <dbReference type="HAMAP-Rule" id="MF_00181"/>
    </source>
</evidence>
<dbReference type="PANTHER" id="PTHR11963:SF23">
    <property type="entry name" value="CYTOSOL AMINOPEPTIDASE"/>
    <property type="match status" value="1"/>
</dbReference>
<dbReference type="GO" id="GO:0030145">
    <property type="term" value="F:manganese ion binding"/>
    <property type="evidence" value="ECO:0007669"/>
    <property type="project" value="UniProtKB-UniRule"/>
</dbReference>
<evidence type="ECO:0000313" key="10">
    <source>
        <dbReference type="EMBL" id="GBF43002.1"/>
    </source>
</evidence>
<dbReference type="PANTHER" id="PTHR11963">
    <property type="entry name" value="LEUCINE AMINOPEPTIDASE-RELATED"/>
    <property type="match status" value="1"/>
</dbReference>
<dbReference type="Gene3D" id="3.40.630.10">
    <property type="entry name" value="Zn peptidases"/>
    <property type="match status" value="1"/>
</dbReference>
<evidence type="ECO:0000259" key="9">
    <source>
        <dbReference type="PROSITE" id="PS00631"/>
    </source>
</evidence>
<dbReference type="Gene3D" id="3.40.220.10">
    <property type="entry name" value="Leucine Aminopeptidase, subunit E, domain 1"/>
    <property type="match status" value="1"/>
</dbReference>
<dbReference type="RefSeq" id="WP_108960008.1">
    <property type="nucleotide sequence ID" value="NZ_BFAZ01000009.1"/>
</dbReference>
<dbReference type="EMBL" id="BFAZ01000009">
    <property type="protein sequence ID" value="GBF43002.1"/>
    <property type="molecule type" value="Genomic_DNA"/>
</dbReference>
<feature type="domain" description="Cytosol aminopeptidase" evidence="9">
    <location>
        <begin position="337"/>
        <end position="344"/>
    </location>
</feature>
<dbReference type="SUPFAM" id="SSF52949">
    <property type="entry name" value="Macro domain-like"/>
    <property type="match status" value="1"/>
</dbReference>
<feature type="binding site" evidence="8">
    <location>
        <position position="262"/>
    </location>
    <ligand>
        <name>Mn(2+)</name>
        <dbReference type="ChEBI" id="CHEBI:29035"/>
        <label>2</label>
    </ligand>
</feature>
<comment type="subcellular location">
    <subcellularLocation>
        <location evidence="8">Cytoplasm</location>
    </subcellularLocation>
</comment>
<protein>
    <recommendedName>
        <fullName evidence="8">Probable cytosol aminopeptidase</fullName>
        <ecNumber evidence="8">3.4.11.1</ecNumber>
    </recommendedName>
    <alternativeName>
        <fullName evidence="8">Leucine aminopeptidase</fullName>
        <shortName evidence="8">LAP</shortName>
        <ecNumber evidence="8">3.4.11.10</ecNumber>
    </alternativeName>
    <alternativeName>
        <fullName evidence="8">Leucyl aminopeptidase</fullName>
    </alternativeName>
</protein>
<feature type="binding site" evidence="8">
    <location>
        <position position="280"/>
    </location>
    <ligand>
        <name>Mn(2+)</name>
        <dbReference type="ChEBI" id="CHEBI:29035"/>
        <label>2</label>
    </ligand>
</feature>
<keyword evidence="5 8" id="KW-0645">Protease</keyword>
<comment type="similarity">
    <text evidence="3 8">Belongs to the peptidase M17 family.</text>
</comment>
<gene>
    <name evidence="10" type="primary">pepB</name>
    <name evidence="8" type="synonym">pepA</name>
    <name evidence="10" type="ORF">LPTSP2_22980</name>
</gene>
<keyword evidence="8" id="KW-0963">Cytoplasm</keyword>
<organism evidence="10 11">
    <name type="scientific">Leptospira ellinghausenii</name>
    <dbReference type="NCBI Taxonomy" id="1917822"/>
    <lineage>
        <taxon>Bacteria</taxon>
        <taxon>Pseudomonadati</taxon>
        <taxon>Spirochaetota</taxon>
        <taxon>Spirochaetia</taxon>
        <taxon>Leptospirales</taxon>
        <taxon>Leptospiraceae</taxon>
        <taxon>Leptospira</taxon>
    </lineage>
</organism>
<sequence length="494" mass="54162">MKIEISPLQIQIGNFKSGSFYKLIPIFQEDVKEELGKKFPTQIETKVFSGELGKEFRDEADQTIYLGLGEKDKLNFRKFISHFFKYGEKILNYDGMGLEIHISKALSKKFSADRIAYQIANTLYIGSYPVSVLQTKKKDKEKKKVGAVFLKFEDKSVLSLAESGLSKSKVVAKHVNGARHIAHLPANYFTPNDFVSRAKEIAKEYKLSVKVWDETQLKKEGLGGILAVSRGSELEGKMVILEYKPTKAKKKFAIVGKGLTFDTGGISLKPPGEMHEMKYDMCGAAATIHAIGAIAALEIPIHIIAAIGVAENMPDGKAIKPGDVYTAYNGTTVEVQNTDAEGRLVLGDVLSYVSKNYKPDYMVDLATLTGAVIIALGHEAAAILTNSDPLREALFKASETSDDRVWELPLWEEYGEDLKSDIADLKNITGGGKGAGTISAGVFLSKFVDESINWAHIDIAGAAWRKKKSGTQFHGPTGYGVRLLVDLAKELANK</sequence>
<keyword evidence="8" id="KW-0479">Metal-binding</keyword>
<dbReference type="PRINTS" id="PR00481">
    <property type="entry name" value="LAMNOPPTDASE"/>
</dbReference>
<keyword evidence="4 8" id="KW-0031">Aminopeptidase</keyword>
<dbReference type="PROSITE" id="PS00631">
    <property type="entry name" value="CYTOSOL_AP"/>
    <property type="match status" value="1"/>
</dbReference>
<evidence type="ECO:0000256" key="7">
    <source>
        <dbReference type="ARBA" id="ARBA00023211"/>
    </source>
</evidence>
<evidence type="ECO:0000256" key="2">
    <source>
        <dbReference type="ARBA" id="ARBA00000967"/>
    </source>
</evidence>
<dbReference type="HAMAP" id="MF_00181">
    <property type="entry name" value="Cytosol_peptidase_M17"/>
    <property type="match status" value="1"/>
</dbReference>
<evidence type="ECO:0000256" key="6">
    <source>
        <dbReference type="ARBA" id="ARBA00022801"/>
    </source>
</evidence>
<feature type="binding site" evidence="8">
    <location>
        <position position="339"/>
    </location>
    <ligand>
        <name>Mn(2+)</name>
        <dbReference type="ChEBI" id="CHEBI:29035"/>
        <label>1</label>
    </ligand>
</feature>
<keyword evidence="11" id="KW-1185">Reference proteome</keyword>
<feature type="binding site" evidence="8">
    <location>
        <position position="262"/>
    </location>
    <ligand>
        <name>Mn(2+)</name>
        <dbReference type="ChEBI" id="CHEBI:29035"/>
        <label>1</label>
    </ligand>
</feature>
<comment type="cofactor">
    <cofactor evidence="8">
        <name>Mn(2+)</name>
        <dbReference type="ChEBI" id="CHEBI:29035"/>
    </cofactor>
    <text evidence="8">Binds 2 manganese ions per subunit.</text>
</comment>
<evidence type="ECO:0000256" key="5">
    <source>
        <dbReference type="ARBA" id="ARBA00022670"/>
    </source>
</evidence>
<dbReference type="NCBIfam" id="NF002073">
    <property type="entry name" value="PRK00913.1-2"/>
    <property type="match status" value="1"/>
</dbReference>
<dbReference type="Pfam" id="PF00883">
    <property type="entry name" value="Peptidase_M17"/>
    <property type="match status" value="1"/>
</dbReference>
<dbReference type="GO" id="GO:0070006">
    <property type="term" value="F:metalloaminopeptidase activity"/>
    <property type="evidence" value="ECO:0007669"/>
    <property type="project" value="InterPro"/>
</dbReference>
<dbReference type="SUPFAM" id="SSF53187">
    <property type="entry name" value="Zn-dependent exopeptidases"/>
    <property type="match status" value="1"/>
</dbReference>
<feature type="binding site" evidence="8">
    <location>
        <position position="341"/>
    </location>
    <ligand>
        <name>Mn(2+)</name>
        <dbReference type="ChEBI" id="CHEBI:29035"/>
        <label>2</label>
    </ligand>
</feature>
<accession>A0A2P2DEE8</accession>
<keyword evidence="6 8" id="KW-0378">Hydrolase</keyword>
<feature type="binding site" evidence="8">
    <location>
        <position position="341"/>
    </location>
    <ligand>
        <name>Mn(2+)</name>
        <dbReference type="ChEBI" id="CHEBI:29035"/>
        <label>1</label>
    </ligand>
</feature>
<name>A0A2P2DEE8_9LEPT</name>
<dbReference type="EC" id="3.4.11.10" evidence="8"/>
<evidence type="ECO:0000256" key="1">
    <source>
        <dbReference type="ARBA" id="ARBA00000135"/>
    </source>
</evidence>
<feature type="binding site" evidence="8">
    <location>
        <position position="257"/>
    </location>
    <ligand>
        <name>Mn(2+)</name>
        <dbReference type="ChEBI" id="CHEBI:29035"/>
        <label>2</label>
    </ligand>
</feature>
<dbReference type="GO" id="GO:0006508">
    <property type="term" value="P:proteolysis"/>
    <property type="evidence" value="ECO:0007669"/>
    <property type="project" value="UniProtKB-KW"/>
</dbReference>
<feature type="active site" evidence="8">
    <location>
        <position position="269"/>
    </location>
</feature>
<comment type="function">
    <text evidence="8">Presumably involved in the processing and regular turnover of intracellular proteins. Catalyzes the removal of unsubstituted N-terminal amino acids from various peptides.</text>
</comment>
<comment type="catalytic activity">
    <reaction evidence="2 8">
        <text>Release of an N-terminal amino acid, preferentially leucine, but not glutamic or aspartic acids.</text>
        <dbReference type="EC" id="3.4.11.10"/>
    </reaction>
</comment>
<reference evidence="11" key="1">
    <citation type="journal article" date="2019" name="Microbiol. Immunol.">
        <title>Molecular and phenotypic characterization of Leptospira johnsonii sp. nov., Leptospira ellinghausenii sp. nov. and Leptospira ryugenii sp. nov. isolated from soil and water in Japan.</title>
        <authorList>
            <person name="Masuzawa T."/>
            <person name="Saito M."/>
            <person name="Nakao R."/>
            <person name="Nikaido Y."/>
            <person name="Matsumoto M."/>
            <person name="Ogawa M."/>
            <person name="Yokoyama M."/>
            <person name="Hidaka Y."/>
            <person name="Tomita J."/>
            <person name="Sakakibara K."/>
            <person name="Suzuki K."/>
            <person name="Yasuda S."/>
            <person name="Sato H."/>
            <person name="Yamaguchi M."/>
            <person name="Yoshida S.I."/>
            <person name="Koizumi N."/>
            <person name="Kawamura Y."/>
        </authorList>
    </citation>
    <scope>NUCLEOTIDE SEQUENCE [LARGE SCALE GENOMIC DNA]</scope>
    <source>
        <strain evidence="11">E18</strain>
    </source>
</reference>
<dbReference type="InterPro" id="IPR011356">
    <property type="entry name" value="Leucine_aapep/pepB"/>
</dbReference>
<proteinExistence type="inferred from homology"/>